<keyword evidence="8 10" id="KW-0040">ANK repeat</keyword>
<dbReference type="PROSITE" id="PS52044">
    <property type="entry name" value="VLRF1"/>
    <property type="match status" value="1"/>
</dbReference>
<proteinExistence type="inferred from homology"/>
<dbReference type="PANTHER" id="PTHR16036">
    <property type="entry name" value="ANKYRIN REPEAT AND ZINC FINGER DOMAIN-CONTAINING PROTEIN 1"/>
    <property type="match status" value="1"/>
</dbReference>
<dbReference type="Pfam" id="PF00023">
    <property type="entry name" value="Ank"/>
    <property type="match status" value="1"/>
</dbReference>
<dbReference type="GO" id="GO:0004045">
    <property type="term" value="F:peptidyl-tRNA hydrolase activity"/>
    <property type="evidence" value="ECO:0007669"/>
    <property type="project" value="EnsemblFungi"/>
</dbReference>
<dbReference type="Pfam" id="PF18826">
    <property type="entry name" value="bVLRF1"/>
    <property type="match status" value="1"/>
</dbReference>
<keyword evidence="9" id="KW-0175">Coiled coil</keyword>
<dbReference type="GO" id="GO:0036503">
    <property type="term" value="P:ERAD pathway"/>
    <property type="evidence" value="ECO:0007669"/>
    <property type="project" value="EnsemblFungi"/>
</dbReference>
<evidence type="ECO:0000256" key="11">
    <source>
        <dbReference type="PROSITE-ProRule" id="PRU01389"/>
    </source>
</evidence>
<feature type="region of interest" description="Disordered" evidence="12">
    <location>
        <begin position="94"/>
        <end position="117"/>
    </location>
</feature>
<dbReference type="VEuPathDB" id="FungiDB:HGUI_03512"/>
<dbReference type="GO" id="GO:0072671">
    <property type="term" value="P:mitochondria-associated ubiquitin-dependent protein catabolic process"/>
    <property type="evidence" value="ECO:0007669"/>
    <property type="project" value="EnsemblFungi"/>
</dbReference>
<organism evidence="14 15">
    <name type="scientific">Hanseniaspora guilliermondii</name>
    <dbReference type="NCBI Taxonomy" id="56406"/>
    <lineage>
        <taxon>Eukaryota</taxon>
        <taxon>Fungi</taxon>
        <taxon>Dikarya</taxon>
        <taxon>Ascomycota</taxon>
        <taxon>Saccharomycotina</taxon>
        <taxon>Saccharomycetes</taxon>
        <taxon>Saccharomycodales</taxon>
        <taxon>Saccharomycodaceae</taxon>
        <taxon>Hanseniaspora</taxon>
    </lineage>
</organism>
<gene>
    <name evidence="14" type="ORF">HGUI_03512</name>
</gene>
<dbReference type="PROSITE" id="PS50297">
    <property type="entry name" value="ANK_REP_REGION"/>
    <property type="match status" value="1"/>
</dbReference>
<dbReference type="InterPro" id="IPR002110">
    <property type="entry name" value="Ankyrin_rpt"/>
</dbReference>
<dbReference type="GO" id="GO:0071630">
    <property type="term" value="P:nuclear protein quality control by the ubiquitin-proteasome system"/>
    <property type="evidence" value="ECO:0007669"/>
    <property type="project" value="EnsemblFungi"/>
</dbReference>
<sequence length="578" mass="66193">MTEMTEASKASYIKKDSLYIFDLNTKIVTSLKNYTTEVDAVEIPQYNPHDEVQFNPTKPKSSMDFCSTCNIEIEGREHFKSDSHNQNLKRSLKFENTNDDSDESISGSDDDSEDELDTIQEDDEINIKASQTPFHLFESDLLTDVNEGKLFAGYKCLFDKDLDPVMQLKTNIPNSIDGKSAIFMIGGGHFAGCIVSHNRLKNQTYNKKSTLNLNAQQVNLLKQKSFHRYTTRRKQGGSQSANDSSGSVAHSAGASIRRYNEMALEQEIKELIKSWGNELKDCEYIFIKANVKNRKILVNSESCLKPKDPRLMTLPFNTRRPTSSELKRSWAELTYLKIIDDPKTALKIQEEKVKKLKEIELLKKSKVQASTSASSVEPELSEEERQSEEIIGFIKKSKIPALVAYIKKHKYDINNPLLPEDKYQGMTPLHYASQSGQKQVVYALLTTLKCDPTKQNMYGKTAWQVAKDDVIKHQYQLARFKLGEDVIDWELANVGQALSKEEIQKIEAKVKHEEQEIVEEVMQKELEKLRLQKQEERKNDKKIGGNSELQTMEGMTDEQKRAYMREVRARAAEARMKR</sequence>
<dbReference type="PROSITE" id="PS50088">
    <property type="entry name" value="ANK_REPEAT"/>
    <property type="match status" value="1"/>
</dbReference>
<evidence type="ECO:0000256" key="8">
    <source>
        <dbReference type="ARBA" id="ARBA00023043"/>
    </source>
</evidence>
<evidence type="ECO:0000313" key="15">
    <source>
        <dbReference type="Proteomes" id="UP000183365"/>
    </source>
</evidence>
<keyword evidence="6 11" id="KW-0255">Endonuclease</keyword>
<dbReference type="InterPro" id="IPR047139">
    <property type="entry name" value="ANKZ1/VMS1"/>
</dbReference>
<dbReference type="OrthoDB" id="429841at2759"/>
<keyword evidence="5" id="KW-0677">Repeat</keyword>
<feature type="repeat" description="ANK" evidence="10">
    <location>
        <begin position="424"/>
        <end position="445"/>
    </location>
</feature>
<evidence type="ECO:0000256" key="4">
    <source>
        <dbReference type="ARBA" id="ARBA00022722"/>
    </source>
</evidence>
<keyword evidence="7 11" id="KW-0378">Hydrolase</keyword>
<keyword evidence="3 11" id="KW-0963">Cytoplasm</keyword>
<dbReference type="Gene3D" id="1.25.40.20">
    <property type="entry name" value="Ankyrin repeat-containing domain"/>
    <property type="match status" value="1"/>
</dbReference>
<dbReference type="InterPro" id="IPR036770">
    <property type="entry name" value="Ankyrin_rpt-contain_sf"/>
</dbReference>
<dbReference type="InterPro" id="IPR041175">
    <property type="entry name" value="VLRF1/Vms1"/>
</dbReference>
<dbReference type="GO" id="GO:0005829">
    <property type="term" value="C:cytosol"/>
    <property type="evidence" value="ECO:0007669"/>
    <property type="project" value="EnsemblFungi"/>
</dbReference>
<feature type="region of interest" description="Disordered" evidence="12">
    <location>
        <begin position="229"/>
        <end position="249"/>
    </location>
</feature>
<feature type="region of interest" description="Disordered" evidence="12">
    <location>
        <begin position="532"/>
        <end position="560"/>
    </location>
</feature>
<keyword evidence="4 11" id="KW-0540">Nuclease</keyword>
<name>A0A1L0B459_9ASCO</name>
<feature type="compositionally biased region" description="Acidic residues" evidence="12">
    <location>
        <begin position="97"/>
        <end position="117"/>
    </location>
</feature>
<dbReference type="GO" id="GO:0072344">
    <property type="term" value="P:rescue of stalled ribosome"/>
    <property type="evidence" value="ECO:0007669"/>
    <property type="project" value="EnsemblFungi"/>
</dbReference>
<evidence type="ECO:0000256" key="3">
    <source>
        <dbReference type="ARBA" id="ARBA00022490"/>
    </source>
</evidence>
<evidence type="ECO:0000256" key="2">
    <source>
        <dbReference type="ARBA" id="ARBA00009262"/>
    </source>
</evidence>
<evidence type="ECO:0000256" key="5">
    <source>
        <dbReference type="ARBA" id="ARBA00022737"/>
    </source>
</evidence>
<evidence type="ECO:0000259" key="13">
    <source>
        <dbReference type="PROSITE" id="PS52044"/>
    </source>
</evidence>
<reference evidence="15" key="1">
    <citation type="submission" date="2016-11" db="EMBL/GenBank/DDBJ databases">
        <authorList>
            <person name="Guldener U."/>
        </authorList>
    </citation>
    <scope>NUCLEOTIDE SEQUENCE [LARGE SCALE GENOMIC DNA]</scope>
</reference>
<evidence type="ECO:0000256" key="7">
    <source>
        <dbReference type="ARBA" id="ARBA00022801"/>
    </source>
</evidence>
<evidence type="ECO:0000313" key="14">
    <source>
        <dbReference type="EMBL" id="SGZ41312.1"/>
    </source>
</evidence>
<dbReference type="SUPFAM" id="SSF48403">
    <property type="entry name" value="Ankyrin repeat"/>
    <property type="match status" value="1"/>
</dbReference>
<dbReference type="GO" id="GO:0004521">
    <property type="term" value="F:RNA endonuclease activity"/>
    <property type="evidence" value="ECO:0007669"/>
    <property type="project" value="EnsemblFungi"/>
</dbReference>
<keyword evidence="15" id="KW-1185">Reference proteome</keyword>
<dbReference type="PANTHER" id="PTHR16036:SF2">
    <property type="entry name" value="TRNA ENDONUCLEASE ANKZF1"/>
    <property type="match status" value="1"/>
</dbReference>
<feature type="domain" description="VLRF1" evidence="13">
    <location>
        <begin position="176"/>
        <end position="336"/>
    </location>
</feature>
<protein>
    <submittedName>
        <fullName evidence="14">Related to Protein VMS1</fullName>
    </submittedName>
</protein>
<accession>A0A1L0B459</accession>
<comment type="similarity">
    <text evidence="2 11">Belongs to the ANKZF1/VMS1 family.</text>
</comment>
<evidence type="ECO:0000256" key="9">
    <source>
        <dbReference type="ARBA" id="ARBA00023054"/>
    </source>
</evidence>
<evidence type="ECO:0000256" key="1">
    <source>
        <dbReference type="ARBA" id="ARBA00004496"/>
    </source>
</evidence>
<dbReference type="GO" id="GO:0005789">
    <property type="term" value="C:endoplasmic reticulum membrane"/>
    <property type="evidence" value="ECO:0007669"/>
    <property type="project" value="EnsemblFungi"/>
</dbReference>
<evidence type="ECO:0000256" key="10">
    <source>
        <dbReference type="PROSITE-ProRule" id="PRU00023"/>
    </source>
</evidence>
<dbReference type="GO" id="GO:0036266">
    <property type="term" value="C:Cdc48p-Npl4p-Vms1p AAA ATPase complex"/>
    <property type="evidence" value="ECO:0007669"/>
    <property type="project" value="EnsemblFungi"/>
</dbReference>
<dbReference type="AlphaFoldDB" id="A0A1L0B459"/>
<feature type="compositionally biased region" description="Basic and acidic residues" evidence="12">
    <location>
        <begin position="532"/>
        <end position="543"/>
    </location>
</feature>
<evidence type="ECO:0000256" key="12">
    <source>
        <dbReference type="SAM" id="MobiDB-lite"/>
    </source>
</evidence>
<comment type="subcellular location">
    <subcellularLocation>
        <location evidence="1">Cytoplasm</location>
    </subcellularLocation>
</comment>
<evidence type="ECO:0000256" key="6">
    <source>
        <dbReference type="ARBA" id="ARBA00022759"/>
    </source>
</evidence>
<dbReference type="EMBL" id="FQNF01000093">
    <property type="protein sequence ID" value="SGZ41312.1"/>
    <property type="molecule type" value="Genomic_DNA"/>
</dbReference>
<dbReference type="Proteomes" id="UP000183365">
    <property type="component" value="Unassembled WGS sequence"/>
</dbReference>
<comment type="domain">
    <text evidence="11">The VLRF1 domain mediates binding to the 60S ribosomal subunit.</text>
</comment>
<feature type="active site" evidence="11">
    <location>
        <position position="239"/>
    </location>
</feature>